<proteinExistence type="predicted"/>
<comment type="caution">
    <text evidence="2">The sequence shown here is derived from an EMBL/GenBank/DDBJ whole genome shotgun (WGS) entry which is preliminary data.</text>
</comment>
<accession>A0A4U1EMN7</accession>
<sequence>AVVRERRLLGEDPAVGLRSGAGRWVGPGWSLRPKGLRAGMRGPEPGEGGWFRLHCRFLPPGEPRAAPDPAEEKAPGVGVSPLSDPWCGSNLRKLWQILHLGVVYNLICNIIFTLLCAFPVYCIIKTWSLLGEMSEKLRRCRKELTAAIDRAFEGLSHSQECSGMQRQELDAAPLSFPLPMHRLLCRRHPLAACSSAAPFSPVPFAPGNESPAFAPNHEPVSAKTRALCPKRKPLTSKENISMHSSILAPERQFWRAAGDGENWRKDSLRKDMEKDLKVKSNMPLSSSSQEVTKDLLDMIDHTGIQTIEELAGKLEFENELNRVCGCCEDSPFKAEAWALLVDESPQEASDADPGGLKQAFYDHNIVETVLDLEEDYNLLTSFKYRIDSSWKAKQSLNCFRGNTKLQFGLAESK</sequence>
<feature type="transmembrane region" description="Helical" evidence="1">
    <location>
        <begin position="102"/>
        <end position="121"/>
    </location>
</feature>
<keyword evidence="1" id="KW-0472">Membrane</keyword>
<dbReference type="AlphaFoldDB" id="A0A4U1EMN7"/>
<evidence type="ECO:0000313" key="3">
    <source>
        <dbReference type="Proteomes" id="UP000308365"/>
    </source>
</evidence>
<dbReference type="EMBL" id="RWIC01001117">
    <property type="protein sequence ID" value="TKC37592.1"/>
    <property type="molecule type" value="Genomic_DNA"/>
</dbReference>
<keyword evidence="1" id="KW-0812">Transmembrane</keyword>
<protein>
    <submittedName>
        <fullName evidence="2">Uncharacterized protein</fullName>
    </submittedName>
</protein>
<feature type="non-terminal residue" evidence="2">
    <location>
        <position position="1"/>
    </location>
</feature>
<name>A0A4U1EMN7_MONMO</name>
<evidence type="ECO:0000313" key="2">
    <source>
        <dbReference type="EMBL" id="TKC37592.1"/>
    </source>
</evidence>
<dbReference type="PANTHER" id="PTHR36680">
    <property type="entry name" value="HYPOTHETICAL LOC498675"/>
    <property type="match status" value="1"/>
</dbReference>
<dbReference type="PANTHER" id="PTHR36680:SF1">
    <property type="entry name" value="HYPOTHETICAL LOC498675"/>
    <property type="match status" value="1"/>
</dbReference>
<gene>
    <name evidence="2" type="ORF">EI555_015118</name>
</gene>
<dbReference type="InterPro" id="IPR031670">
    <property type="entry name" value="DUF4712"/>
</dbReference>
<organism evidence="2 3">
    <name type="scientific">Monodon monoceros</name>
    <name type="common">Narwhal</name>
    <name type="synonym">Ceratodon monodon</name>
    <dbReference type="NCBI Taxonomy" id="40151"/>
    <lineage>
        <taxon>Eukaryota</taxon>
        <taxon>Metazoa</taxon>
        <taxon>Chordata</taxon>
        <taxon>Craniata</taxon>
        <taxon>Vertebrata</taxon>
        <taxon>Euteleostomi</taxon>
        <taxon>Mammalia</taxon>
        <taxon>Eutheria</taxon>
        <taxon>Laurasiatheria</taxon>
        <taxon>Artiodactyla</taxon>
        <taxon>Whippomorpha</taxon>
        <taxon>Cetacea</taxon>
        <taxon>Odontoceti</taxon>
        <taxon>Monodontidae</taxon>
        <taxon>Monodon</taxon>
    </lineage>
</organism>
<reference evidence="3" key="1">
    <citation type="journal article" date="2019" name="IScience">
        <title>Narwhal Genome Reveals Long-Term Low Genetic Diversity despite Current Large Abundance Size.</title>
        <authorList>
            <person name="Westbury M.V."/>
            <person name="Petersen B."/>
            <person name="Garde E."/>
            <person name="Heide-Jorgensen M.P."/>
            <person name="Lorenzen E.D."/>
        </authorList>
    </citation>
    <scope>NUCLEOTIDE SEQUENCE [LARGE SCALE GENOMIC DNA]</scope>
</reference>
<keyword evidence="1" id="KW-1133">Transmembrane helix</keyword>
<dbReference type="Pfam" id="PF15830">
    <property type="entry name" value="DUF4712"/>
    <property type="match status" value="1"/>
</dbReference>
<evidence type="ECO:0000256" key="1">
    <source>
        <dbReference type="SAM" id="Phobius"/>
    </source>
</evidence>
<dbReference type="Proteomes" id="UP000308365">
    <property type="component" value="Unassembled WGS sequence"/>
</dbReference>